<accession>A0ABY1QB72</accession>
<dbReference type="PROSITE" id="PS00878">
    <property type="entry name" value="ODR_DC_2_1"/>
    <property type="match status" value="1"/>
</dbReference>
<evidence type="ECO:0000256" key="11">
    <source>
        <dbReference type="ARBA" id="ARBA00023239"/>
    </source>
</evidence>
<feature type="binding site" evidence="12">
    <location>
        <begin position="305"/>
        <end position="315"/>
    </location>
    <ligand>
        <name>substrate</name>
    </ligand>
</feature>
<dbReference type="EMBL" id="FXUG01000008">
    <property type="protein sequence ID" value="SMP63503.1"/>
    <property type="molecule type" value="Genomic_DNA"/>
</dbReference>
<feature type="domain" description="Arginine decarboxylase C-terminal helical" evidence="15">
    <location>
        <begin position="640"/>
        <end position="693"/>
    </location>
</feature>
<dbReference type="Gene3D" id="3.20.20.10">
    <property type="entry name" value="Alanine racemase"/>
    <property type="match status" value="1"/>
</dbReference>
<dbReference type="PANTHER" id="PTHR43295">
    <property type="entry name" value="ARGININE DECARBOXYLASE"/>
    <property type="match status" value="1"/>
</dbReference>
<dbReference type="Gene3D" id="2.40.37.10">
    <property type="entry name" value="Lyase, Ornithine Decarboxylase, Chain A, domain 1"/>
    <property type="match status" value="1"/>
</dbReference>
<keyword evidence="17" id="KW-1185">Reference proteome</keyword>
<evidence type="ECO:0000259" key="14">
    <source>
        <dbReference type="Pfam" id="PF17810"/>
    </source>
</evidence>
<evidence type="ECO:0000259" key="13">
    <source>
        <dbReference type="Pfam" id="PF02784"/>
    </source>
</evidence>
<comment type="catalytic activity">
    <reaction evidence="12">
        <text>L-arginine + H(+) = agmatine + CO2</text>
        <dbReference type="Rhea" id="RHEA:17641"/>
        <dbReference type="ChEBI" id="CHEBI:15378"/>
        <dbReference type="ChEBI" id="CHEBI:16526"/>
        <dbReference type="ChEBI" id="CHEBI:32682"/>
        <dbReference type="ChEBI" id="CHEBI:58145"/>
        <dbReference type="EC" id="4.1.1.19"/>
    </reaction>
</comment>
<dbReference type="PIRSF" id="PIRSF001336">
    <property type="entry name" value="Arg_decrbxlase"/>
    <property type="match status" value="1"/>
</dbReference>
<proteinExistence type="inferred from homology"/>
<name>A0ABY1QB72_9BACT</name>
<evidence type="ECO:0000256" key="2">
    <source>
        <dbReference type="ARBA" id="ARBA00001946"/>
    </source>
</evidence>
<keyword evidence="9 12" id="KW-0745">Spermidine biosynthesis</keyword>
<comment type="caution">
    <text evidence="16">The sequence shown here is derived from an EMBL/GenBank/DDBJ whole genome shotgun (WGS) entry which is preliminary data.</text>
</comment>
<feature type="domain" description="Arginine decarboxylase helical bundle" evidence="14">
    <location>
        <begin position="432"/>
        <end position="510"/>
    </location>
</feature>
<gene>
    <name evidence="12" type="primary">speA</name>
    <name evidence="16" type="ORF">SAMN06265222_10891</name>
</gene>
<dbReference type="PRINTS" id="PR01179">
    <property type="entry name" value="ODADCRBXLASE"/>
</dbReference>
<comment type="function">
    <text evidence="3 12">Catalyzes the biosynthesis of agmatine from arginine.</text>
</comment>
<dbReference type="InterPro" id="IPR022644">
    <property type="entry name" value="De-COase2_N"/>
</dbReference>
<protein>
    <recommendedName>
        <fullName evidence="12">Biosynthetic arginine decarboxylase</fullName>
        <shortName evidence="12">ADC</shortName>
        <ecNumber evidence="12">4.1.1.19</ecNumber>
    </recommendedName>
</protein>
<dbReference type="CDD" id="cd06830">
    <property type="entry name" value="PLPDE_III_ADC"/>
    <property type="match status" value="1"/>
</dbReference>
<dbReference type="NCBIfam" id="NF003763">
    <property type="entry name" value="PRK05354.1"/>
    <property type="match status" value="1"/>
</dbReference>
<keyword evidence="5 12" id="KW-0479">Metal-binding</keyword>
<evidence type="ECO:0000256" key="3">
    <source>
        <dbReference type="ARBA" id="ARBA00002257"/>
    </source>
</evidence>
<dbReference type="EC" id="4.1.1.19" evidence="12"/>
<dbReference type="InterPro" id="IPR000183">
    <property type="entry name" value="Orn/DAP/Arg_de-COase"/>
</dbReference>
<dbReference type="Proteomes" id="UP001158067">
    <property type="component" value="Unassembled WGS sequence"/>
</dbReference>
<evidence type="ECO:0000256" key="5">
    <source>
        <dbReference type="ARBA" id="ARBA00022723"/>
    </source>
</evidence>
<evidence type="ECO:0000313" key="16">
    <source>
        <dbReference type="EMBL" id="SMP63503.1"/>
    </source>
</evidence>
<keyword evidence="10 12" id="KW-0620">Polyamine biosynthesis</keyword>
<dbReference type="Pfam" id="PF02784">
    <property type="entry name" value="Orn_Arg_deC_N"/>
    <property type="match status" value="1"/>
</dbReference>
<dbReference type="Gene3D" id="1.10.287.3440">
    <property type="match status" value="1"/>
</dbReference>
<dbReference type="InterPro" id="IPR041128">
    <property type="entry name" value="Arg_decarbox_C"/>
</dbReference>
<keyword evidence="8 12" id="KW-0663">Pyridoxal phosphate</keyword>
<feature type="domain" description="Orn/DAP/Arg decarboxylase 2 N-terminal" evidence="13">
    <location>
        <begin position="111"/>
        <end position="365"/>
    </location>
</feature>
<dbReference type="InterPro" id="IPR009006">
    <property type="entry name" value="Ala_racemase/Decarboxylase_C"/>
</dbReference>
<reference evidence="16 17" key="1">
    <citation type="submission" date="2017-05" db="EMBL/GenBank/DDBJ databases">
        <authorList>
            <person name="Varghese N."/>
            <person name="Submissions S."/>
        </authorList>
    </citation>
    <scope>NUCLEOTIDE SEQUENCE [LARGE SCALE GENOMIC DNA]</scope>
    <source>
        <strain evidence="16 17">DSM 25457</strain>
    </source>
</reference>
<dbReference type="SUPFAM" id="SSF50621">
    <property type="entry name" value="Alanine racemase C-terminal domain-like"/>
    <property type="match status" value="1"/>
</dbReference>
<comment type="cofactor">
    <cofactor evidence="1 12">
        <name>pyridoxal 5'-phosphate</name>
        <dbReference type="ChEBI" id="CHEBI:597326"/>
    </cofactor>
</comment>
<comment type="cofactor">
    <cofactor evidence="2 12">
        <name>Mg(2+)</name>
        <dbReference type="ChEBI" id="CHEBI:18420"/>
    </cofactor>
</comment>
<dbReference type="PROSITE" id="PS00879">
    <property type="entry name" value="ODR_DC_2_2"/>
    <property type="match status" value="1"/>
</dbReference>
<comment type="pathway">
    <text evidence="12">Amine and polyamine biosynthesis; agmatine biosynthesis; agmatine from L-arginine: step 1/1.</text>
</comment>
<dbReference type="Pfam" id="PF17810">
    <property type="entry name" value="Arg_decarb_HB"/>
    <property type="match status" value="1"/>
</dbReference>
<evidence type="ECO:0000256" key="10">
    <source>
        <dbReference type="ARBA" id="ARBA00023115"/>
    </source>
</evidence>
<dbReference type="InterPro" id="IPR040634">
    <property type="entry name" value="Arg_decarb_HB"/>
</dbReference>
<dbReference type="Pfam" id="PF17944">
    <property type="entry name" value="Arg_decarbox_C"/>
    <property type="match status" value="1"/>
</dbReference>
<dbReference type="SUPFAM" id="SSF51419">
    <property type="entry name" value="PLP-binding barrel"/>
    <property type="match status" value="1"/>
</dbReference>
<dbReference type="PRINTS" id="PR01180">
    <property type="entry name" value="ARGDCRBXLASE"/>
</dbReference>
<keyword evidence="7 12" id="KW-0460">Magnesium</keyword>
<dbReference type="InterPro" id="IPR022657">
    <property type="entry name" value="De-COase2_CS"/>
</dbReference>
<evidence type="ECO:0000256" key="4">
    <source>
        <dbReference type="ARBA" id="ARBA00008357"/>
    </source>
</evidence>
<evidence type="ECO:0000256" key="1">
    <source>
        <dbReference type="ARBA" id="ARBA00001933"/>
    </source>
</evidence>
<feature type="modified residue" description="N6-(pyridoxal phosphate)lysine" evidence="12">
    <location>
        <position position="124"/>
    </location>
</feature>
<dbReference type="HAMAP" id="MF_01417">
    <property type="entry name" value="SpeA"/>
    <property type="match status" value="1"/>
</dbReference>
<dbReference type="InterPro" id="IPR029066">
    <property type="entry name" value="PLP-binding_barrel"/>
</dbReference>
<sequence length="739" mass="81377">MKRPARSGSPPIFASGYRTLTSANLDRWTIDDANSQYGIERWGDGYFSISQDGTLLVSPDPNQDGSIDLKSLVDRLVDRGLELPILIRFNGILRDRLHRLDACFSKAIADHSYKNRYRCVFPIKVNQQREVVQQIVAEGAKLGFGIEAGSKPELLAAVAMGTPEVPIVCNGFKDEEFIRLALLAQQLGRTVLPVVEKVSELDLILKVGREIGVRPTFGIRVKLATRGSGRWQASGGYRSKFGLTVAEVLAQLDRLIEMDMGDCFQLLHFHVGSQIGNIRQLKSAILEAARIYVDLKKRGAQMGFLDVGGGLGVDYDGSKTDNESSMNYSIQEYANDVVYHVQTVCDDAEIPHPQLISESGRAIAAQHSVLVMETLGVTSQGAAVLPEWAQVSHDELDENVNVFSDNNLGENQLDEETLAERLQTEKPQGPPEDYEQPVHDLWYAYKSMSSANMLETFHDSQVSLDLCMNLFSGGYLPLEQRVAAETLYFAICHRARDLANDLDEVPKDLRVLDRMLSDIYFANFSLFQSMPDSWAIDQLFPIMPIHRLDEEPTRHAVLGDITCDSDGKIDSFVGDGQRTKTLMLHPLRPAEPYQLAVFMVGAYQEILGDLHNLFGDTHAVHVELDGGITKIKSVVKGDTVSEVLGYVQYEHRELVEAIQDAVENAVVEDRINHQQAGQTIAAYERALAGYTYLTSHRTPHSEPAANESVGGELAATALVTKESDGAGGAVGAGAVESGN</sequence>
<evidence type="ECO:0000256" key="8">
    <source>
        <dbReference type="ARBA" id="ARBA00022898"/>
    </source>
</evidence>
<evidence type="ECO:0000313" key="17">
    <source>
        <dbReference type="Proteomes" id="UP001158067"/>
    </source>
</evidence>
<evidence type="ECO:0000259" key="15">
    <source>
        <dbReference type="Pfam" id="PF17944"/>
    </source>
</evidence>
<keyword evidence="11 12" id="KW-0456">Lyase</keyword>
<keyword evidence="6 12" id="KW-0210">Decarboxylase</keyword>
<evidence type="ECO:0000256" key="12">
    <source>
        <dbReference type="HAMAP-Rule" id="MF_01417"/>
    </source>
</evidence>
<dbReference type="InterPro" id="IPR022653">
    <property type="entry name" value="De-COase2_pyr-phos_BS"/>
</dbReference>
<dbReference type="PANTHER" id="PTHR43295:SF9">
    <property type="entry name" value="BIOSYNTHETIC ARGININE DECARBOXYLASE"/>
    <property type="match status" value="1"/>
</dbReference>
<organism evidence="16 17">
    <name type="scientific">Neorhodopirellula lusitana</name>
    <dbReference type="NCBI Taxonomy" id="445327"/>
    <lineage>
        <taxon>Bacteria</taxon>
        <taxon>Pseudomonadati</taxon>
        <taxon>Planctomycetota</taxon>
        <taxon>Planctomycetia</taxon>
        <taxon>Pirellulales</taxon>
        <taxon>Pirellulaceae</taxon>
        <taxon>Neorhodopirellula</taxon>
    </lineage>
</organism>
<evidence type="ECO:0000256" key="9">
    <source>
        <dbReference type="ARBA" id="ARBA00023066"/>
    </source>
</evidence>
<comment type="similarity">
    <text evidence="4 12">Belongs to the Orn/Lys/Arg decarboxylase class-II family. SpeA subfamily.</text>
</comment>
<dbReference type="InterPro" id="IPR002985">
    <property type="entry name" value="Arg_decrbxlase"/>
</dbReference>
<evidence type="ECO:0000256" key="6">
    <source>
        <dbReference type="ARBA" id="ARBA00022793"/>
    </source>
</evidence>
<evidence type="ECO:0000256" key="7">
    <source>
        <dbReference type="ARBA" id="ARBA00022842"/>
    </source>
</evidence>